<accession>A0A2I1HCG1</accession>
<organism evidence="2 3">
    <name type="scientific">Rhizophagus irregularis</name>
    <dbReference type="NCBI Taxonomy" id="588596"/>
    <lineage>
        <taxon>Eukaryota</taxon>
        <taxon>Fungi</taxon>
        <taxon>Fungi incertae sedis</taxon>
        <taxon>Mucoromycota</taxon>
        <taxon>Glomeromycotina</taxon>
        <taxon>Glomeromycetes</taxon>
        <taxon>Glomerales</taxon>
        <taxon>Glomeraceae</taxon>
        <taxon>Rhizophagus</taxon>
    </lineage>
</organism>
<proteinExistence type="predicted"/>
<protein>
    <submittedName>
        <fullName evidence="2">Uncharacterized protein</fullName>
    </submittedName>
</protein>
<dbReference type="Proteomes" id="UP000234323">
    <property type="component" value="Unassembled WGS sequence"/>
</dbReference>
<evidence type="ECO:0000256" key="1">
    <source>
        <dbReference type="SAM" id="MobiDB-lite"/>
    </source>
</evidence>
<feature type="compositionally biased region" description="Acidic residues" evidence="1">
    <location>
        <begin position="270"/>
        <end position="289"/>
    </location>
</feature>
<evidence type="ECO:0000313" key="2">
    <source>
        <dbReference type="EMBL" id="PKY56567.1"/>
    </source>
</evidence>
<gene>
    <name evidence="2" type="ORF">RhiirA4_476958</name>
</gene>
<dbReference type="AlphaFoldDB" id="A0A2I1HCG1"/>
<feature type="region of interest" description="Disordered" evidence="1">
    <location>
        <begin position="107"/>
        <end position="130"/>
    </location>
</feature>
<feature type="compositionally biased region" description="Basic residues" evidence="1">
    <location>
        <begin position="309"/>
        <end position="335"/>
    </location>
</feature>
<keyword evidence="3" id="KW-1185">Reference proteome</keyword>
<name>A0A2I1HCG1_9GLOM</name>
<sequence length="335" mass="39667">MTSDQESINSSSSSSSSSDNTKNSYNTIKASIKEVYLWMDSELIDIFKIDDKLTWVEQKEDIITKLLPPLYKLVNKKYSVTNSDLLKMLYGRWRSRHRINNIGMQGKERVEQNKRRAKKNSKMQEKKKRRTRAVNYLLQGKDKYIQRYPEKDLVQILKDSAYHSEEWEETDSDADVEDNGSEPTIQTKSTSIVIYERWWRSPALHNLLHKRIDPTVNFLRKKQPNLKRKSVQVDKNPASVPPIGAPSWCLNEDALKKFNRRTDNIPIYDYDTEDHDNDSENNTTGDDESRESRENRKRKTNDNEDRDNRKRKRSSRKKSSKQKRRKKSKRSKYIK</sequence>
<feature type="compositionally biased region" description="Basic and acidic residues" evidence="1">
    <location>
        <begin position="290"/>
        <end position="308"/>
    </location>
</feature>
<feature type="compositionally biased region" description="Basic residues" evidence="1">
    <location>
        <begin position="115"/>
        <end position="130"/>
    </location>
</feature>
<dbReference type="VEuPathDB" id="FungiDB:RhiirFUN_002484"/>
<comment type="caution">
    <text evidence="2">The sequence shown here is derived from an EMBL/GenBank/DDBJ whole genome shotgun (WGS) entry which is preliminary data.</text>
</comment>
<feature type="region of interest" description="Disordered" evidence="1">
    <location>
        <begin position="267"/>
        <end position="335"/>
    </location>
</feature>
<reference evidence="2 3" key="1">
    <citation type="submission" date="2015-10" db="EMBL/GenBank/DDBJ databases">
        <title>Genome analyses suggest a sexual origin of heterokaryosis in a supposedly ancient asexual fungus.</title>
        <authorList>
            <person name="Ropars J."/>
            <person name="Sedzielewska K."/>
            <person name="Noel J."/>
            <person name="Charron P."/>
            <person name="Farinelli L."/>
            <person name="Marton T."/>
            <person name="Kruger M."/>
            <person name="Pelin A."/>
            <person name="Brachmann A."/>
            <person name="Corradi N."/>
        </authorList>
    </citation>
    <scope>NUCLEOTIDE SEQUENCE [LARGE SCALE GENOMIC DNA]</scope>
    <source>
        <strain evidence="2 3">A4</strain>
    </source>
</reference>
<dbReference type="VEuPathDB" id="FungiDB:RhiirA1_472293"/>
<feature type="region of interest" description="Disordered" evidence="1">
    <location>
        <begin position="1"/>
        <end position="24"/>
    </location>
</feature>
<dbReference type="VEuPathDB" id="FungiDB:FUN_000482"/>
<evidence type="ECO:0000313" key="3">
    <source>
        <dbReference type="Proteomes" id="UP000234323"/>
    </source>
</evidence>
<dbReference type="EMBL" id="LLXI01002228">
    <property type="protein sequence ID" value="PKY56567.1"/>
    <property type="molecule type" value="Genomic_DNA"/>
</dbReference>